<protein>
    <recommendedName>
        <fullName evidence="4">PiggyBac transposable element-derived protein 4 C-terminal zinc-ribbon domain-containing protein</fullName>
    </recommendedName>
</protein>
<dbReference type="VEuPathDB" id="FungiDB:PPTG_21215"/>
<dbReference type="GeneID" id="20189814"/>
<dbReference type="AlphaFoldDB" id="W2R472"/>
<feature type="region of interest" description="Disordered" evidence="1">
    <location>
        <begin position="1"/>
        <end position="24"/>
    </location>
</feature>
<evidence type="ECO:0000313" key="3">
    <source>
        <dbReference type="Proteomes" id="UP000018817"/>
    </source>
</evidence>
<reference evidence="2 3" key="2">
    <citation type="submission" date="2013-11" db="EMBL/GenBank/DDBJ databases">
        <title>The Genome Sequence of Phytophthora parasitica INRA-310.</title>
        <authorList>
            <consortium name="The Broad Institute Genomics Platform"/>
            <person name="Russ C."/>
            <person name="Tyler B."/>
            <person name="Panabieres F."/>
            <person name="Shan W."/>
            <person name="Tripathy S."/>
            <person name="Grunwald N."/>
            <person name="Machado M."/>
            <person name="Johnson C.S."/>
            <person name="Arredondo F."/>
            <person name="Hong C."/>
            <person name="Coffey M."/>
            <person name="Young S.K."/>
            <person name="Zeng Q."/>
            <person name="Gargeya S."/>
            <person name="Fitzgerald M."/>
            <person name="Abouelleil A."/>
            <person name="Alvarado L."/>
            <person name="Chapman S.B."/>
            <person name="Gainer-Dewar J."/>
            <person name="Goldberg J."/>
            <person name="Griggs A."/>
            <person name="Gujja S."/>
            <person name="Hansen M."/>
            <person name="Howarth C."/>
            <person name="Imamovic A."/>
            <person name="Ireland A."/>
            <person name="Larimer J."/>
            <person name="McCowan C."/>
            <person name="Murphy C."/>
            <person name="Pearson M."/>
            <person name="Poon T.W."/>
            <person name="Priest M."/>
            <person name="Roberts A."/>
            <person name="Saif S."/>
            <person name="Shea T."/>
            <person name="Sykes S."/>
            <person name="Wortman J."/>
            <person name="Nusbaum C."/>
            <person name="Birren B."/>
        </authorList>
    </citation>
    <scope>NUCLEOTIDE SEQUENCE [LARGE SCALE GENOMIC DNA]</scope>
    <source>
        <strain evidence="2 3">INRA-310</strain>
    </source>
</reference>
<name>W2R472_PHYN3</name>
<gene>
    <name evidence="2" type="ORF">PPTG_21215</name>
</gene>
<reference evidence="3" key="1">
    <citation type="submission" date="2011-12" db="EMBL/GenBank/DDBJ databases">
        <authorList>
            <consortium name="The Broad Institute Genome Sequencing Platform"/>
            <person name="Russ C."/>
            <person name="Tyler B."/>
            <person name="Panabieres F."/>
            <person name="Shan W."/>
            <person name="Tripathy S."/>
            <person name="Grunwald N."/>
            <person name="Machado M."/>
            <person name="Young S.K."/>
            <person name="Zeng Q."/>
            <person name="Gargeya S."/>
            <person name="Fitzgerald M."/>
            <person name="Haas B."/>
            <person name="Abouelleil A."/>
            <person name="Alvarado L."/>
            <person name="Arachchi H.M."/>
            <person name="Berlin A."/>
            <person name="Chapman S.B."/>
            <person name="Gearin G."/>
            <person name="Goldberg J."/>
            <person name="Griggs A."/>
            <person name="Gujja S."/>
            <person name="Hansen M."/>
            <person name="Heiman D."/>
            <person name="Howarth C."/>
            <person name="Larimer J."/>
            <person name="Lui A."/>
            <person name="MacDonald P.J.P."/>
            <person name="McCowen C."/>
            <person name="Montmayeur A."/>
            <person name="Murphy C."/>
            <person name="Neiman D."/>
            <person name="Pearson M."/>
            <person name="Priest M."/>
            <person name="Roberts A."/>
            <person name="Saif S."/>
            <person name="Shea T."/>
            <person name="Sisk P."/>
            <person name="Stolte C."/>
            <person name="Sykes S."/>
            <person name="Wortman J."/>
            <person name="Nusbaum C."/>
            <person name="Birren B."/>
        </authorList>
    </citation>
    <scope>NUCLEOTIDE SEQUENCE [LARGE SCALE GENOMIC DNA]</scope>
    <source>
        <strain evidence="3">INRA-310</strain>
    </source>
</reference>
<organism evidence="2 3">
    <name type="scientific">Phytophthora nicotianae (strain INRA-310)</name>
    <name type="common">Phytophthora parasitica</name>
    <dbReference type="NCBI Taxonomy" id="761204"/>
    <lineage>
        <taxon>Eukaryota</taxon>
        <taxon>Sar</taxon>
        <taxon>Stramenopiles</taxon>
        <taxon>Oomycota</taxon>
        <taxon>Peronosporomycetes</taxon>
        <taxon>Peronosporales</taxon>
        <taxon>Peronosporaceae</taxon>
        <taxon>Phytophthora</taxon>
    </lineage>
</organism>
<dbReference type="EMBL" id="KI669564">
    <property type="protein sequence ID" value="ETN20061.1"/>
    <property type="molecule type" value="Genomic_DNA"/>
</dbReference>
<accession>W2R472</accession>
<proteinExistence type="predicted"/>
<sequence length="92" mass="10371">MQLADEDFKMAPPSPSSIAPNRRRNTSHCFLCPKARRGTDTTCFQVWYNDFACGALIPSHLGKRVVLRRAPKAAGVRNKTHQEILSEEKEES</sequence>
<evidence type="ECO:0008006" key="4">
    <source>
        <dbReference type="Google" id="ProtNLM"/>
    </source>
</evidence>
<dbReference type="Proteomes" id="UP000018817">
    <property type="component" value="Unassembled WGS sequence"/>
</dbReference>
<dbReference type="STRING" id="761204.W2R472"/>
<dbReference type="RefSeq" id="XP_008894716.1">
    <property type="nucleotide sequence ID" value="XM_008896468.1"/>
</dbReference>
<evidence type="ECO:0000313" key="2">
    <source>
        <dbReference type="EMBL" id="ETN20061.1"/>
    </source>
</evidence>
<evidence type="ECO:0000256" key="1">
    <source>
        <dbReference type="SAM" id="MobiDB-lite"/>
    </source>
</evidence>